<feature type="region of interest" description="Disordered" evidence="2">
    <location>
        <begin position="155"/>
        <end position="184"/>
    </location>
</feature>
<evidence type="ECO:0000313" key="4">
    <source>
        <dbReference type="EMBL" id="MBV0934141.1"/>
    </source>
</evidence>
<feature type="domain" description="DUF4236" evidence="3">
    <location>
        <begin position="3"/>
        <end position="56"/>
    </location>
</feature>
<feature type="coiled-coil region" evidence="1">
    <location>
        <begin position="205"/>
        <end position="257"/>
    </location>
</feature>
<feature type="compositionally biased region" description="Basic and acidic residues" evidence="2">
    <location>
        <begin position="173"/>
        <end position="184"/>
    </location>
</feature>
<gene>
    <name evidence="4" type="ORF">KTN04_12405</name>
</gene>
<protein>
    <submittedName>
        <fullName evidence="4">DUF4236 domain-containing protein</fullName>
    </submittedName>
</protein>
<evidence type="ECO:0000256" key="2">
    <source>
        <dbReference type="SAM" id="MobiDB-lite"/>
    </source>
</evidence>
<organism evidence="4 5">
    <name type="scientific">Marinobacterium weihaiense</name>
    <dbReference type="NCBI Taxonomy" id="2851016"/>
    <lineage>
        <taxon>Bacteria</taxon>
        <taxon>Pseudomonadati</taxon>
        <taxon>Pseudomonadota</taxon>
        <taxon>Gammaproteobacteria</taxon>
        <taxon>Oceanospirillales</taxon>
        <taxon>Oceanospirillaceae</taxon>
        <taxon>Marinobacterium</taxon>
    </lineage>
</organism>
<dbReference type="EMBL" id="JAHQZT010000017">
    <property type="protein sequence ID" value="MBV0934141.1"/>
    <property type="molecule type" value="Genomic_DNA"/>
</dbReference>
<dbReference type="Pfam" id="PF14020">
    <property type="entry name" value="DUF4236"/>
    <property type="match status" value="1"/>
</dbReference>
<dbReference type="Proteomes" id="UP000755551">
    <property type="component" value="Unassembled WGS sequence"/>
</dbReference>
<reference evidence="4 5" key="1">
    <citation type="submission" date="2021-06" db="EMBL/GenBank/DDBJ databases">
        <title>Bacterium isolated from marine sediment.</title>
        <authorList>
            <person name="Zhu K.-L."/>
            <person name="Du Z.-J."/>
            <person name="Liang Q.-Y."/>
        </authorList>
    </citation>
    <scope>NUCLEOTIDE SEQUENCE [LARGE SCALE GENOMIC DNA]</scope>
    <source>
        <strain evidence="4 5">A346</strain>
    </source>
</reference>
<accession>A0ABS6MCW5</accession>
<dbReference type="InterPro" id="IPR025330">
    <property type="entry name" value="DUF4236"/>
</dbReference>
<keyword evidence="1" id="KW-0175">Coiled coil</keyword>
<name>A0ABS6MCW5_9GAMM</name>
<evidence type="ECO:0000256" key="1">
    <source>
        <dbReference type="SAM" id="Coils"/>
    </source>
</evidence>
<proteinExistence type="predicted"/>
<keyword evidence="5" id="KW-1185">Reference proteome</keyword>
<feature type="region of interest" description="Disordered" evidence="2">
    <location>
        <begin position="54"/>
        <end position="84"/>
    </location>
</feature>
<dbReference type="RefSeq" id="WP_217335550.1">
    <property type="nucleotide sequence ID" value="NZ_JAHQZT010000017.1"/>
</dbReference>
<sequence length="443" mass="50612">MAFRFRNTIRLAPGIRLNLGKRGVSLSAGVRGASVTLGKNGLWGNVGAPGTGLSYRTRLSGSPSHQRRAQREQQRQSNHTASSAPELSAFKAMLDDKGQVTLVNQEGQPLSASQRRMVWSDYADRITSWLQSEMDTINGDMELLLDIHQDIVPPGSAIPDYEPEAFNQPAPTKPERQRRPSRPVKPELEVSFWDRLIPGRQQRLIQAQEQDLQQWASELEAWKQKCLQIDKAYEHRLQQYEQQVVEWNRAWEAHQHEQTQLAQMFTERLKTDDSLVADILTAELNELDWPRETLVDFDIDLAKQRVYLDVDLPEIEDIPTRSAEFGARNRRLLIKDKSERQRREEYAQHIHGIVLRLAGVVLGLFPGIDRVVVSGYSQRLDPATGNINDDYLLSVVIDKPRFAGLNFEQLDQVDPIAALERFELQRKMTKTGTFRVVEPLKPV</sequence>
<evidence type="ECO:0000259" key="3">
    <source>
        <dbReference type="Pfam" id="PF14020"/>
    </source>
</evidence>
<evidence type="ECO:0000313" key="5">
    <source>
        <dbReference type="Proteomes" id="UP000755551"/>
    </source>
</evidence>
<comment type="caution">
    <text evidence="4">The sequence shown here is derived from an EMBL/GenBank/DDBJ whole genome shotgun (WGS) entry which is preliminary data.</text>
</comment>